<dbReference type="Proteomes" id="UP000037267">
    <property type="component" value="Unassembled WGS sequence"/>
</dbReference>
<dbReference type="OrthoDB" id="9807498at2"/>
<evidence type="ECO:0000313" key="3">
    <source>
        <dbReference type="Proteomes" id="UP000037267"/>
    </source>
</evidence>
<organism evidence="2 3">
    <name type="scientific">Gottschalkia purinilytica</name>
    <name type="common">Clostridium purinilyticum</name>
    <dbReference type="NCBI Taxonomy" id="1503"/>
    <lineage>
        <taxon>Bacteria</taxon>
        <taxon>Bacillati</taxon>
        <taxon>Bacillota</taxon>
        <taxon>Tissierellia</taxon>
        <taxon>Tissierellales</taxon>
        <taxon>Gottschalkiaceae</taxon>
        <taxon>Gottschalkia</taxon>
    </lineage>
</organism>
<dbReference type="Pfam" id="PF12392">
    <property type="entry name" value="DUF3656"/>
    <property type="match status" value="1"/>
</dbReference>
<dbReference type="InterPro" id="IPR051454">
    <property type="entry name" value="RNA/ubiquinone_mod_enzymes"/>
</dbReference>
<keyword evidence="2" id="KW-0645">Protease</keyword>
<dbReference type="EC" id="3.4.-.-" evidence="2"/>
<dbReference type="PROSITE" id="PS01276">
    <property type="entry name" value="PEPTIDASE_U32"/>
    <property type="match status" value="1"/>
</dbReference>
<keyword evidence="3" id="KW-1185">Reference proteome</keyword>
<dbReference type="PANTHER" id="PTHR30217">
    <property type="entry name" value="PEPTIDASE U32 FAMILY"/>
    <property type="match status" value="1"/>
</dbReference>
<comment type="caution">
    <text evidence="2">The sequence shown here is derived from an EMBL/GenBank/DDBJ whole genome shotgun (WGS) entry which is preliminary data.</text>
</comment>
<dbReference type="PANTHER" id="PTHR30217:SF10">
    <property type="entry name" value="23S RRNA 5-HYDROXYCYTIDINE C2501 SYNTHASE"/>
    <property type="match status" value="1"/>
</dbReference>
<evidence type="ECO:0000259" key="1">
    <source>
        <dbReference type="Pfam" id="PF12392"/>
    </source>
</evidence>
<dbReference type="RefSeq" id="WP_050356207.1">
    <property type="nucleotide sequence ID" value="NZ_LGSS01000016.1"/>
</dbReference>
<dbReference type="GO" id="GO:0008233">
    <property type="term" value="F:peptidase activity"/>
    <property type="evidence" value="ECO:0007669"/>
    <property type="project" value="UniProtKB-KW"/>
</dbReference>
<dbReference type="STRING" id="1503.CLPU_16c00500"/>
<dbReference type="EMBL" id="LGSS01000016">
    <property type="protein sequence ID" value="KNF07494.1"/>
    <property type="molecule type" value="Genomic_DNA"/>
</dbReference>
<sequence>MLNKVELLSPVGSIEALYAAVENGADAVYLGGKLFNARQYASNFDYEELEEAIKYAHIRNVKIYVTLNIMLSDEEIKEAIDYLIFLYNIDVDAIIIQDLGLAMLVRNILPDLEIHGSTQMSINNHMGVKFLEELGFERVVLARELNLKETRYIKENTNVELETFIHGALCVCYSGQCLMSSMIGGRSGNRGTCAQTCRMKYSIVDSNTNKVFAKDFEEKHILSPKDLNTVEYLNDIVDSGVDSLKIEGRMKKPEYVAIVIDKYRKALDDVLNKRTKSIKDKDQKDMAQMFNRGFTKGYIKDDFGEDYVSIDKPNNRGIYIGDVIKIDKKYIHVKLKENLNKGDGIEFINRNSTSEGIIVDKLILADNIVDHCEKGNVVKVKFVKGVLNNAKVHKTYDIKLNQLARESFENKKNKKMFPIDMDIKINIGKPIELKVSDGNRLITVISDELVERAMKVSLKKEKVENQMSKLGDTPYILKNIKIDLEDGAMVPISVLNKVRRIAIEKLDEKRSNFNNRMEIRKEDLNDRINQVYDFPLNNIRKTRQISVKIDTLNQFKQLNLNKLDRIYLNFRENLLDCIKEVKKYNKQVYISTEKIISNMEFANLKNDFDKIITEIDGISVSNIGTLKFIKDNYKTNIHCDIGLNIFNSLNAKLLYQNKVSSLTLSPELKLNQISKICKNNFMEYESIVYGYLPLMTMKYCPMSLIKKCKSSKDCSSCNFKENYGLYDRKGMTFEFKRKEETTTIYNSQSLMVIDYLDKIYSSNVNLGRLDFTLEKDNINEIQSMYYDFANNKVDIKEVEKFVDYFKLNKGITKGHYFRGIL</sequence>
<dbReference type="GO" id="GO:0006508">
    <property type="term" value="P:proteolysis"/>
    <property type="evidence" value="ECO:0007669"/>
    <property type="project" value="UniProtKB-KW"/>
</dbReference>
<dbReference type="InterPro" id="IPR020988">
    <property type="entry name" value="Pept_U32_collagenase"/>
</dbReference>
<name>A0A0L0W7K8_GOTPU</name>
<dbReference type="InterPro" id="IPR001539">
    <property type="entry name" value="Peptidase_U32"/>
</dbReference>
<dbReference type="AlphaFoldDB" id="A0A0L0W7K8"/>
<gene>
    <name evidence="2" type="ORF">CLPU_16c00500</name>
</gene>
<accession>A0A0L0W7K8</accession>
<feature type="domain" description="Peptidase U32 collagenase" evidence="1">
    <location>
        <begin position="392"/>
        <end position="510"/>
    </location>
</feature>
<protein>
    <submittedName>
        <fullName evidence="2">Protease</fullName>
        <ecNumber evidence="2">3.4.-.-</ecNumber>
    </submittedName>
</protein>
<proteinExistence type="predicted"/>
<reference evidence="3" key="1">
    <citation type="submission" date="2015-07" db="EMBL/GenBank/DDBJ databases">
        <title>Draft genome sequence of the purine-degrading Gottschalkia purinilyticum DSM 1384 (formerly Clostridium purinilyticum).</title>
        <authorList>
            <person name="Poehlein A."/>
            <person name="Schiel-Bengelsdorf B."/>
            <person name="Bengelsdorf F.R."/>
            <person name="Daniel R."/>
            <person name="Duerre P."/>
        </authorList>
    </citation>
    <scope>NUCLEOTIDE SEQUENCE [LARGE SCALE GENOMIC DNA]</scope>
    <source>
        <strain evidence="3">DSM 1384</strain>
    </source>
</reference>
<evidence type="ECO:0000313" key="2">
    <source>
        <dbReference type="EMBL" id="KNF07494.1"/>
    </source>
</evidence>
<keyword evidence="2" id="KW-0378">Hydrolase</keyword>
<dbReference type="Pfam" id="PF01136">
    <property type="entry name" value="Peptidase_U32"/>
    <property type="match status" value="2"/>
</dbReference>
<dbReference type="PATRIC" id="fig|1503.3.peg.668"/>